<evidence type="ECO:0000256" key="2">
    <source>
        <dbReference type="ARBA" id="ARBA00022448"/>
    </source>
</evidence>
<dbReference type="InterPro" id="IPR058649">
    <property type="entry name" value="CzcB_C"/>
</dbReference>
<dbReference type="RefSeq" id="WP_080898128.1">
    <property type="nucleotide sequence ID" value="NZ_JXQQ01000005.1"/>
</dbReference>
<name>A0A0D0M4I5_VARPD</name>
<dbReference type="Pfam" id="PF25975">
    <property type="entry name" value="CzcB_C"/>
    <property type="match status" value="1"/>
</dbReference>
<feature type="domain" description="CzcB-like barrel-sandwich hybrid" evidence="7">
    <location>
        <begin position="165"/>
        <end position="308"/>
    </location>
</feature>
<dbReference type="EMBL" id="JXQQ01000005">
    <property type="protein sequence ID" value="KIQ36828.1"/>
    <property type="molecule type" value="Genomic_DNA"/>
</dbReference>
<keyword evidence="9" id="KW-0575">Peroxidase</keyword>
<protein>
    <submittedName>
        <fullName evidence="9">Cytochrome C peroxidase</fullName>
    </submittedName>
</protein>
<dbReference type="OrthoDB" id="9768185at2"/>
<dbReference type="GO" id="GO:0046914">
    <property type="term" value="F:transition metal ion binding"/>
    <property type="evidence" value="ECO:0007669"/>
    <property type="project" value="TreeGrafter"/>
</dbReference>
<dbReference type="NCBIfam" id="TIGR01730">
    <property type="entry name" value="RND_mfp"/>
    <property type="match status" value="1"/>
</dbReference>
<keyword evidence="2" id="KW-0813">Transport</keyword>
<dbReference type="Gene3D" id="2.40.30.170">
    <property type="match status" value="1"/>
</dbReference>
<dbReference type="Gene3D" id="1.10.287.470">
    <property type="entry name" value="Helix hairpin bin"/>
    <property type="match status" value="1"/>
</dbReference>
<dbReference type="Pfam" id="PF25893">
    <property type="entry name" value="HH_CzcB"/>
    <property type="match status" value="1"/>
</dbReference>
<feature type="domain" description="CzcB-like C-terminal circularly permuted SH3-like" evidence="8">
    <location>
        <begin position="393"/>
        <end position="453"/>
    </location>
</feature>
<feature type="domain" description="CzcB-like alpha-helical hairpin" evidence="5">
    <location>
        <begin position="204"/>
        <end position="263"/>
    </location>
</feature>
<dbReference type="AlphaFoldDB" id="A0A0D0M4I5"/>
<dbReference type="GO" id="GO:0060003">
    <property type="term" value="P:copper ion export"/>
    <property type="evidence" value="ECO:0007669"/>
    <property type="project" value="TreeGrafter"/>
</dbReference>
<dbReference type="GO" id="GO:0004601">
    <property type="term" value="F:peroxidase activity"/>
    <property type="evidence" value="ECO:0007669"/>
    <property type="project" value="UniProtKB-KW"/>
</dbReference>
<dbReference type="InterPro" id="IPR058648">
    <property type="entry name" value="HH_CzcB-like"/>
</dbReference>
<evidence type="ECO:0000259" key="7">
    <source>
        <dbReference type="Pfam" id="PF25973"/>
    </source>
</evidence>
<dbReference type="GO" id="GO:0016020">
    <property type="term" value="C:membrane"/>
    <property type="evidence" value="ECO:0007669"/>
    <property type="project" value="InterPro"/>
</dbReference>
<dbReference type="SUPFAM" id="SSF111369">
    <property type="entry name" value="HlyD-like secretion proteins"/>
    <property type="match status" value="1"/>
</dbReference>
<dbReference type="Pfam" id="PF25973">
    <property type="entry name" value="BSH_CzcB"/>
    <property type="match status" value="1"/>
</dbReference>
<feature type="region of interest" description="Disordered" evidence="4">
    <location>
        <begin position="45"/>
        <end position="126"/>
    </location>
</feature>
<dbReference type="PANTHER" id="PTHR30097">
    <property type="entry name" value="CATION EFFLUX SYSTEM PROTEIN CUSB"/>
    <property type="match status" value="1"/>
</dbReference>
<dbReference type="GO" id="GO:0030288">
    <property type="term" value="C:outer membrane-bounded periplasmic space"/>
    <property type="evidence" value="ECO:0007669"/>
    <property type="project" value="TreeGrafter"/>
</dbReference>
<dbReference type="GO" id="GO:0022857">
    <property type="term" value="F:transmembrane transporter activity"/>
    <property type="evidence" value="ECO:0007669"/>
    <property type="project" value="InterPro"/>
</dbReference>
<feature type="compositionally biased region" description="Basic and acidic residues" evidence="4">
    <location>
        <begin position="46"/>
        <end position="126"/>
    </location>
</feature>
<evidence type="ECO:0000256" key="1">
    <source>
        <dbReference type="ARBA" id="ARBA00009477"/>
    </source>
</evidence>
<proteinExistence type="inferred from homology"/>
<evidence type="ECO:0000259" key="6">
    <source>
        <dbReference type="Pfam" id="PF25954"/>
    </source>
</evidence>
<reference evidence="9 10" key="1">
    <citation type="submission" date="2014-12" db="EMBL/GenBank/DDBJ databases">
        <title>16Stimator: statistical estimation of ribosomal gene copy numbers from draft genome assemblies.</title>
        <authorList>
            <person name="Perisin M.A."/>
            <person name="Vetter M."/>
            <person name="Gilbert J.A."/>
            <person name="Bergelson J."/>
        </authorList>
    </citation>
    <scope>NUCLEOTIDE SEQUENCE [LARGE SCALE GENOMIC DNA]</scope>
    <source>
        <strain evidence="9 10">MEDvA23</strain>
    </source>
</reference>
<comment type="caution">
    <text evidence="9">The sequence shown here is derived from an EMBL/GenBank/DDBJ whole genome shotgun (WGS) entry which is preliminary data.</text>
</comment>
<evidence type="ECO:0000256" key="4">
    <source>
        <dbReference type="SAM" id="MobiDB-lite"/>
    </source>
</evidence>
<dbReference type="Proteomes" id="UP000032067">
    <property type="component" value="Unassembled WGS sequence"/>
</dbReference>
<dbReference type="InterPro" id="IPR051909">
    <property type="entry name" value="MFP_Cation_Efflux"/>
</dbReference>
<keyword evidence="9" id="KW-0560">Oxidoreductase</keyword>
<gene>
    <name evidence="9" type="ORF">RT97_01435</name>
</gene>
<evidence type="ECO:0000259" key="5">
    <source>
        <dbReference type="Pfam" id="PF25893"/>
    </source>
</evidence>
<organism evidence="9 10">
    <name type="scientific">Variovorax paradoxus</name>
    <dbReference type="NCBI Taxonomy" id="34073"/>
    <lineage>
        <taxon>Bacteria</taxon>
        <taxon>Pseudomonadati</taxon>
        <taxon>Pseudomonadota</taxon>
        <taxon>Betaproteobacteria</taxon>
        <taxon>Burkholderiales</taxon>
        <taxon>Comamonadaceae</taxon>
        <taxon>Variovorax</taxon>
    </lineage>
</organism>
<evidence type="ECO:0000313" key="10">
    <source>
        <dbReference type="Proteomes" id="UP000032067"/>
    </source>
</evidence>
<keyword evidence="3" id="KW-0175">Coiled coil</keyword>
<dbReference type="PANTHER" id="PTHR30097:SF4">
    <property type="entry name" value="SLR6042 PROTEIN"/>
    <property type="match status" value="1"/>
</dbReference>
<dbReference type="Gene3D" id="2.40.420.20">
    <property type="match status" value="1"/>
</dbReference>
<dbReference type="InterPro" id="IPR006143">
    <property type="entry name" value="RND_pump_MFP"/>
</dbReference>
<dbReference type="FunFam" id="2.40.30.170:FF:000010">
    <property type="entry name" value="Efflux RND transporter periplasmic adaptor subunit"/>
    <property type="match status" value="1"/>
</dbReference>
<accession>A0A0D0M4I5</accession>
<sequence length="465" mass="49720">MNMQEERKTFAGRIGKRQWMAIVAVLVAGLVAGALILRTAPAKPEAAGHSEAGGHADGEHHEEGKAEGKDHGHEHGHEEAKGHGDKEHHGEEAREADAREKGAPAEAKAETKENKEHKEHKEGEEKIAFTDEQVKAAGLSIESAGPARIKTSLQLPGEIKFNEDRTAHVVPRVAGVVDSVSANLGQEVRRGQVLAVLSSPGLSEQRSALQSAQRRLELARTTYEREKKLWEEKISPQQDYLQAQQAMQEAQIAVANANQKLLALGATPGSAALGRYELRAPFDGMVVEKHISLGESVGEAVNVFTISDLSTVWAEISVAANNLNLVRIGEPVIIRSTAFDQTASGTVSYVGSLIGAQTRTATARVTLTNPQRVWRPGLFVNVELVASEADAPVTVSAEAVQTVEDKPTVFLKVPGGFMPQHVQTGRSDGKRIEIVGGLKPGAPYAASGSFVVKSQQGKSSATHTH</sequence>
<dbReference type="Pfam" id="PF25954">
    <property type="entry name" value="Beta-barrel_RND_2"/>
    <property type="match status" value="1"/>
</dbReference>
<evidence type="ECO:0000259" key="8">
    <source>
        <dbReference type="Pfam" id="PF25975"/>
    </source>
</evidence>
<feature type="coiled-coil region" evidence="3">
    <location>
        <begin position="202"/>
        <end position="260"/>
    </location>
</feature>
<dbReference type="InterPro" id="IPR058647">
    <property type="entry name" value="BSH_CzcB-like"/>
</dbReference>
<dbReference type="InterPro" id="IPR058792">
    <property type="entry name" value="Beta-barrel_RND_2"/>
</dbReference>
<evidence type="ECO:0000313" key="9">
    <source>
        <dbReference type="EMBL" id="KIQ36828.1"/>
    </source>
</evidence>
<feature type="domain" description="CusB-like beta-barrel" evidence="6">
    <location>
        <begin position="311"/>
        <end position="386"/>
    </location>
</feature>
<comment type="similarity">
    <text evidence="1">Belongs to the membrane fusion protein (MFP) (TC 8.A.1) family.</text>
</comment>
<evidence type="ECO:0000256" key="3">
    <source>
        <dbReference type="SAM" id="Coils"/>
    </source>
</evidence>
<dbReference type="GO" id="GO:0015679">
    <property type="term" value="P:plasma membrane copper ion transport"/>
    <property type="evidence" value="ECO:0007669"/>
    <property type="project" value="TreeGrafter"/>
</dbReference>
<dbReference type="Gene3D" id="2.40.50.100">
    <property type="match status" value="1"/>
</dbReference>